<dbReference type="EC" id="3.6.1.7" evidence="1"/>
<dbReference type="PROSITE" id="PS51160">
    <property type="entry name" value="ACYLPHOSPHATASE_3"/>
    <property type="match status" value="1"/>
</dbReference>
<dbReference type="OrthoDB" id="5295388at2"/>
<dbReference type="GO" id="GO:0003998">
    <property type="term" value="F:acylphosphatase activity"/>
    <property type="evidence" value="ECO:0007669"/>
    <property type="project" value="UniProtKB-EC"/>
</dbReference>
<evidence type="ECO:0000259" key="4">
    <source>
        <dbReference type="PROSITE" id="PS51160"/>
    </source>
</evidence>
<evidence type="ECO:0000256" key="1">
    <source>
        <dbReference type="PROSITE-ProRule" id="PRU00520"/>
    </source>
</evidence>
<evidence type="ECO:0000256" key="3">
    <source>
        <dbReference type="SAM" id="SignalP"/>
    </source>
</evidence>
<dbReference type="Pfam" id="PF00708">
    <property type="entry name" value="Acylphosphatase"/>
    <property type="match status" value="1"/>
</dbReference>
<feature type="signal peptide" evidence="3">
    <location>
        <begin position="1"/>
        <end position="23"/>
    </location>
</feature>
<evidence type="ECO:0000313" key="5">
    <source>
        <dbReference type="EMBL" id="POZ60619.1"/>
    </source>
</evidence>
<accession>A0A2S5DC20</accession>
<gene>
    <name evidence="5" type="ORF">C2I19_17920</name>
</gene>
<organism evidence="5 6">
    <name type="scientific">Chromobacterium alticapitis</name>
    <dbReference type="NCBI Taxonomy" id="2073169"/>
    <lineage>
        <taxon>Bacteria</taxon>
        <taxon>Pseudomonadati</taxon>
        <taxon>Pseudomonadota</taxon>
        <taxon>Betaproteobacteria</taxon>
        <taxon>Neisseriales</taxon>
        <taxon>Chromobacteriaceae</taxon>
        <taxon>Chromobacterium</taxon>
    </lineage>
</organism>
<dbReference type="SUPFAM" id="SSF54975">
    <property type="entry name" value="Acylphosphatase/BLUF domain-like"/>
    <property type="match status" value="1"/>
</dbReference>
<dbReference type="RefSeq" id="WP_103904007.1">
    <property type="nucleotide sequence ID" value="NZ_PQWB01000112.1"/>
</dbReference>
<feature type="domain" description="Acylphosphatase-like" evidence="4">
    <location>
        <begin position="28"/>
        <end position="115"/>
    </location>
</feature>
<dbReference type="Gene3D" id="3.30.70.100">
    <property type="match status" value="1"/>
</dbReference>
<feature type="chain" id="PRO_5015521891" description="acylphosphatase" evidence="3">
    <location>
        <begin position="24"/>
        <end position="180"/>
    </location>
</feature>
<sequence>MPRFPLILASALLALGLASAAQAAGEHALDGTASGKVQKVGFRALILKQAIQNNLAGTARNTDEQTVLFSLQGKDKRIQDAVDRLKRGTDKSEDVKIATKSGPIVPGLHTFTVVGWTSLSRGITHPYDLVFTLRADGSKVSKAGAKQTFCDILKNTLQPADWQKAAPRCQAAGNAGEDAE</sequence>
<keyword evidence="6" id="KW-1185">Reference proteome</keyword>
<evidence type="ECO:0000256" key="2">
    <source>
        <dbReference type="RuleBase" id="RU004168"/>
    </source>
</evidence>
<reference evidence="6" key="1">
    <citation type="submission" date="2018-02" db="EMBL/GenBank/DDBJ databases">
        <authorList>
            <person name="O'Hara-Hanley K."/>
            <person name="Soby S."/>
        </authorList>
    </citation>
    <scope>NUCLEOTIDE SEQUENCE [LARGE SCALE GENOMIC DNA]</scope>
    <source>
        <strain evidence="6">MWU14-2602</strain>
    </source>
</reference>
<protein>
    <recommendedName>
        <fullName evidence="1">acylphosphatase</fullName>
        <ecNumber evidence="1">3.6.1.7</ecNumber>
    </recommendedName>
</protein>
<feature type="active site" evidence="1">
    <location>
        <position position="43"/>
    </location>
</feature>
<comment type="caution">
    <text evidence="5">The sequence shown here is derived from an EMBL/GenBank/DDBJ whole genome shotgun (WGS) entry which is preliminary data.</text>
</comment>
<comment type="similarity">
    <text evidence="2">Belongs to the acylphosphatase family.</text>
</comment>
<dbReference type="InterPro" id="IPR001792">
    <property type="entry name" value="Acylphosphatase-like_dom"/>
</dbReference>
<dbReference type="AlphaFoldDB" id="A0A2S5DC20"/>
<comment type="catalytic activity">
    <reaction evidence="1">
        <text>an acyl phosphate + H2O = a carboxylate + phosphate + H(+)</text>
        <dbReference type="Rhea" id="RHEA:14965"/>
        <dbReference type="ChEBI" id="CHEBI:15377"/>
        <dbReference type="ChEBI" id="CHEBI:15378"/>
        <dbReference type="ChEBI" id="CHEBI:29067"/>
        <dbReference type="ChEBI" id="CHEBI:43474"/>
        <dbReference type="ChEBI" id="CHEBI:59918"/>
        <dbReference type="EC" id="3.6.1.7"/>
    </reaction>
</comment>
<proteinExistence type="inferred from homology"/>
<evidence type="ECO:0000313" key="6">
    <source>
        <dbReference type="Proteomes" id="UP000237082"/>
    </source>
</evidence>
<dbReference type="InterPro" id="IPR036046">
    <property type="entry name" value="Acylphosphatase-like_dom_sf"/>
</dbReference>
<keyword evidence="1" id="KW-0378">Hydrolase</keyword>
<name>A0A2S5DC20_9NEIS</name>
<feature type="active site" evidence="1">
    <location>
        <position position="61"/>
    </location>
</feature>
<keyword evidence="3" id="KW-0732">Signal</keyword>
<dbReference type="Proteomes" id="UP000237082">
    <property type="component" value="Unassembled WGS sequence"/>
</dbReference>
<dbReference type="EMBL" id="PQWB01000112">
    <property type="protein sequence ID" value="POZ60619.1"/>
    <property type="molecule type" value="Genomic_DNA"/>
</dbReference>